<dbReference type="SMART" id="SM00849">
    <property type="entry name" value="Lactamase_B"/>
    <property type="match status" value="1"/>
</dbReference>
<dbReference type="PANTHER" id="PTHR43546:SF9">
    <property type="entry name" value="L-ASCORBATE-6-PHOSPHATE LACTONASE ULAG-RELATED"/>
    <property type="match status" value="1"/>
</dbReference>
<accession>A0A3D1JKS0</accession>
<dbReference type="InterPro" id="IPR036866">
    <property type="entry name" value="RibonucZ/Hydroxyglut_hydro"/>
</dbReference>
<proteinExistence type="predicted"/>
<dbReference type="SUPFAM" id="SSF56281">
    <property type="entry name" value="Metallo-hydrolase/oxidoreductase"/>
    <property type="match status" value="1"/>
</dbReference>
<dbReference type="GO" id="GO:0016787">
    <property type="term" value="F:hydrolase activity"/>
    <property type="evidence" value="ECO:0007669"/>
    <property type="project" value="UniProtKB-KW"/>
</dbReference>
<dbReference type="InterPro" id="IPR001279">
    <property type="entry name" value="Metallo-B-lactamas"/>
</dbReference>
<evidence type="ECO:0000313" key="3">
    <source>
        <dbReference type="EMBL" id="HCE18246.1"/>
    </source>
</evidence>
<sequence>MKITLIGHNTLLIEAAGARILTDPYFGPRGNPFYMRLSPPARPPEALREVDAVLVSHNHWDHIDRHFFRLLPGQTPIFAPHLTAWETRLYGGRHVVGLRPWQSVSLGEIEIHAVPAVHLVPTVGFVIRAEGLQIYFAGDTFYAPFMKQIGDRFALDVALIPVTTYRPPMTMNEREAVLATRDLAPRLVIPVHLGLDMRLPLLRTGQTPQGYIRRLLEAGLDIPVKLLKEGETWQNQPVTS</sequence>
<comment type="caution">
    <text evidence="3">The sequence shown here is derived from an EMBL/GenBank/DDBJ whole genome shotgun (WGS) entry which is preliminary data.</text>
</comment>
<feature type="domain" description="Metallo-beta-lactamase" evidence="2">
    <location>
        <begin position="7"/>
        <end position="192"/>
    </location>
</feature>
<dbReference type="STRING" id="229919.GCA_001050195_00224"/>
<dbReference type="EMBL" id="DPBP01000041">
    <property type="protein sequence ID" value="HCE18246.1"/>
    <property type="molecule type" value="Genomic_DNA"/>
</dbReference>
<dbReference type="Pfam" id="PF12706">
    <property type="entry name" value="Lactamase_B_2"/>
    <property type="match status" value="1"/>
</dbReference>
<gene>
    <name evidence="3" type="ORF">DEQ80_10335</name>
</gene>
<dbReference type="PANTHER" id="PTHR43546">
    <property type="entry name" value="UPF0173 METAL-DEPENDENT HYDROLASE MJ1163-RELATED"/>
    <property type="match status" value="1"/>
</dbReference>
<evidence type="ECO:0000313" key="4">
    <source>
        <dbReference type="Proteomes" id="UP000264141"/>
    </source>
</evidence>
<protein>
    <recommendedName>
        <fullName evidence="2">Metallo-beta-lactamase domain-containing protein</fullName>
    </recommendedName>
</protein>
<keyword evidence="1" id="KW-0378">Hydrolase</keyword>
<organism evidence="3 4">
    <name type="scientific">Anaerolinea thermolimosa</name>
    <dbReference type="NCBI Taxonomy" id="229919"/>
    <lineage>
        <taxon>Bacteria</taxon>
        <taxon>Bacillati</taxon>
        <taxon>Chloroflexota</taxon>
        <taxon>Anaerolineae</taxon>
        <taxon>Anaerolineales</taxon>
        <taxon>Anaerolineaceae</taxon>
        <taxon>Anaerolinea</taxon>
    </lineage>
</organism>
<reference evidence="3 4" key="1">
    <citation type="journal article" date="2018" name="Nat. Biotechnol.">
        <title>A standardized bacterial taxonomy based on genome phylogeny substantially revises the tree of life.</title>
        <authorList>
            <person name="Parks D.H."/>
            <person name="Chuvochina M."/>
            <person name="Waite D.W."/>
            <person name="Rinke C."/>
            <person name="Skarshewski A."/>
            <person name="Chaumeil P.A."/>
            <person name="Hugenholtz P."/>
        </authorList>
    </citation>
    <scope>NUCLEOTIDE SEQUENCE [LARGE SCALE GENOMIC DNA]</scope>
    <source>
        <strain evidence="3">UBA8781</strain>
    </source>
</reference>
<dbReference type="OrthoDB" id="9805728at2"/>
<evidence type="ECO:0000256" key="1">
    <source>
        <dbReference type="ARBA" id="ARBA00022801"/>
    </source>
</evidence>
<name>A0A3D1JKS0_9CHLR</name>
<dbReference type="Proteomes" id="UP000264141">
    <property type="component" value="Unassembled WGS sequence"/>
</dbReference>
<dbReference type="Gene3D" id="3.60.15.10">
    <property type="entry name" value="Ribonuclease Z/Hydroxyacylglutathione hydrolase-like"/>
    <property type="match status" value="1"/>
</dbReference>
<dbReference type="RefSeq" id="WP_062188902.1">
    <property type="nucleotide sequence ID" value="NZ_DF967965.1"/>
</dbReference>
<evidence type="ECO:0000259" key="2">
    <source>
        <dbReference type="SMART" id="SM00849"/>
    </source>
</evidence>
<dbReference type="AlphaFoldDB" id="A0A3D1JKS0"/>
<dbReference type="InterPro" id="IPR050114">
    <property type="entry name" value="UPF0173_UPF0282_UlaG_hydrolase"/>
</dbReference>